<dbReference type="EMBL" id="AVPH01000212">
    <property type="protein sequence ID" value="ERE07203.1"/>
    <property type="molecule type" value="Genomic_DNA"/>
</dbReference>
<protein>
    <submittedName>
        <fullName evidence="1">Uncharacterized protein</fullName>
    </submittedName>
</protein>
<reference evidence="1 2" key="1">
    <citation type="journal article" date="2013" name="Genome Announc.">
        <title>Genome Sequence of the Pigment-Producing Bacterium Pseudogulbenkiania ferrooxidans, Isolated from Loktak Lake.</title>
        <authorList>
            <person name="Puranik S."/>
            <person name="Talkal R."/>
            <person name="Qureshi A."/>
            <person name="Khardenavis A."/>
            <person name="Kapley A."/>
            <person name="Purohit H.J."/>
        </authorList>
    </citation>
    <scope>NUCLEOTIDE SEQUENCE [LARGE SCALE GENOMIC DNA]</scope>
    <source>
        <strain evidence="1 2">EGD-HP2</strain>
    </source>
</reference>
<comment type="caution">
    <text evidence="1">The sequence shown here is derived from an EMBL/GenBank/DDBJ whole genome shotgun (WGS) entry which is preliminary data.</text>
</comment>
<gene>
    <name evidence="1" type="ORF">O166_06465</name>
</gene>
<name>A0ABP2XMF2_9NEIS</name>
<sequence length="76" mass="8500">MGEAWLPTAGLSGQVFDGPASYVESWDLAFQQEAARIAWLPSISARRAALALLEAEQGEAARARMERAVRRLWERR</sequence>
<accession>A0ABP2XMF2</accession>
<dbReference type="Proteomes" id="UP000016426">
    <property type="component" value="Unassembled WGS sequence"/>
</dbReference>
<evidence type="ECO:0000313" key="2">
    <source>
        <dbReference type="Proteomes" id="UP000016426"/>
    </source>
</evidence>
<evidence type="ECO:0000313" key="1">
    <source>
        <dbReference type="EMBL" id="ERE07203.1"/>
    </source>
</evidence>
<organism evidence="1 2">
    <name type="scientific">Pseudogulbenkiania ferrooxidans EGD-HP2</name>
    <dbReference type="NCBI Taxonomy" id="1388764"/>
    <lineage>
        <taxon>Bacteria</taxon>
        <taxon>Pseudomonadati</taxon>
        <taxon>Pseudomonadota</taxon>
        <taxon>Betaproteobacteria</taxon>
        <taxon>Neisseriales</taxon>
        <taxon>Chromobacteriaceae</taxon>
        <taxon>Pseudogulbenkiania</taxon>
    </lineage>
</organism>
<proteinExistence type="predicted"/>
<keyword evidence="2" id="KW-1185">Reference proteome</keyword>